<dbReference type="AlphaFoldDB" id="A0A937VZ01"/>
<comment type="similarity">
    <text evidence="2">Belongs to the metallo-dependent hydrolases superfamily. Hydantoinase/dihydropyrimidinase family.</text>
</comment>
<evidence type="ECO:0000313" key="4">
    <source>
        <dbReference type="EMBL" id="MBM3223774.1"/>
    </source>
</evidence>
<dbReference type="GO" id="GO:0005829">
    <property type="term" value="C:cytosol"/>
    <property type="evidence" value="ECO:0007669"/>
    <property type="project" value="TreeGrafter"/>
</dbReference>
<sequence length="426" mass="46326">MLDMLIRGGRVVTPGGVGNWDVGIVGEHIVAVAFPGILPQEAKTVIHADGKIIVPGGIETHAHAVANVQPGARALVAGVPNAGPLDHSLGAIWGGTTTVVDFAPVPTEGDLAAGIHRYLEPWQGNAYTDYSTHCIYTSRNPPDTIARYHELVSAGFPSVKIFTTDIRPPEGRQTSLTPIGKIDTGRLEDLMRQIARHSGVLAVHGEDDELVMYNYLLAQQRNQWDWWNVHLIHSKLVEELAFQHIVRLAARTGAGTYFVHVTAKEGLDAVAEARSRGLPVYGEVLTLALSFTADRYREADGMKYHTYPSLKGDEDYRYLWDGLLRGDLSFTATDSSFTTFLDKLAGRNVVDVRGGNIGIEIRMGVNYTEAVVRRGMPLEHFVAVTSTNAAKLLGLYPRKGAIAIGSDADITIIDPAVKKTLSMTDL</sequence>
<dbReference type="EMBL" id="VGLS01000196">
    <property type="protein sequence ID" value="MBM3223774.1"/>
    <property type="molecule type" value="Genomic_DNA"/>
</dbReference>
<evidence type="ECO:0000256" key="1">
    <source>
        <dbReference type="ARBA" id="ARBA00001947"/>
    </source>
</evidence>
<dbReference type="SUPFAM" id="SSF51338">
    <property type="entry name" value="Composite domain of metallo-dependent hydrolases"/>
    <property type="match status" value="1"/>
</dbReference>
<dbReference type="Proteomes" id="UP000712673">
    <property type="component" value="Unassembled WGS sequence"/>
</dbReference>
<accession>A0A937VZ01</accession>
<reference evidence="4" key="1">
    <citation type="submission" date="2019-03" db="EMBL/GenBank/DDBJ databases">
        <title>Lake Tanganyika Metagenome-Assembled Genomes (MAGs).</title>
        <authorList>
            <person name="Tran P."/>
        </authorList>
    </citation>
    <scope>NUCLEOTIDE SEQUENCE</scope>
    <source>
        <strain evidence="4">K_DeepCast_65m_m2_066</strain>
    </source>
</reference>
<comment type="caution">
    <text evidence="4">The sequence shown here is derived from an EMBL/GenBank/DDBJ whole genome shotgun (WGS) entry which is preliminary data.</text>
</comment>
<evidence type="ECO:0000256" key="2">
    <source>
        <dbReference type="ARBA" id="ARBA00008829"/>
    </source>
</evidence>
<dbReference type="InterPro" id="IPR032466">
    <property type="entry name" value="Metal_Hydrolase"/>
</dbReference>
<feature type="non-terminal residue" evidence="4">
    <location>
        <position position="426"/>
    </location>
</feature>
<gene>
    <name evidence="4" type="ORF">FJZ47_08250</name>
</gene>
<dbReference type="Gene3D" id="2.30.40.10">
    <property type="entry name" value="Urease, subunit C, domain 1"/>
    <property type="match status" value="1"/>
</dbReference>
<feature type="domain" description="Amidohydrolase-related" evidence="3">
    <location>
        <begin position="312"/>
        <end position="415"/>
    </location>
</feature>
<dbReference type="PANTHER" id="PTHR11647">
    <property type="entry name" value="HYDRANTOINASE/DIHYDROPYRIMIDINASE FAMILY MEMBER"/>
    <property type="match status" value="1"/>
</dbReference>
<dbReference type="InterPro" id="IPR050378">
    <property type="entry name" value="Metallo-dep_Hydrolases_sf"/>
</dbReference>
<dbReference type="InterPro" id="IPR006680">
    <property type="entry name" value="Amidohydro-rel"/>
</dbReference>
<comment type="cofactor">
    <cofactor evidence="1">
        <name>Zn(2+)</name>
        <dbReference type="ChEBI" id="CHEBI:29105"/>
    </cofactor>
</comment>
<protein>
    <submittedName>
        <fullName evidence="4">Amidohydrolase family protein</fullName>
    </submittedName>
</protein>
<dbReference type="Gene3D" id="3.20.20.140">
    <property type="entry name" value="Metal-dependent hydrolases"/>
    <property type="match status" value="1"/>
</dbReference>
<organism evidence="4 5">
    <name type="scientific">Tectimicrobiota bacterium</name>
    <dbReference type="NCBI Taxonomy" id="2528274"/>
    <lineage>
        <taxon>Bacteria</taxon>
        <taxon>Pseudomonadati</taxon>
        <taxon>Nitrospinota/Tectimicrobiota group</taxon>
        <taxon>Candidatus Tectimicrobiota</taxon>
    </lineage>
</organism>
<name>A0A937VZ01_UNCTE</name>
<evidence type="ECO:0000313" key="5">
    <source>
        <dbReference type="Proteomes" id="UP000712673"/>
    </source>
</evidence>
<dbReference type="PANTHER" id="PTHR11647:SF1">
    <property type="entry name" value="COLLAPSIN RESPONSE MEDIATOR PROTEIN"/>
    <property type="match status" value="1"/>
</dbReference>
<dbReference type="GO" id="GO:0016812">
    <property type="term" value="F:hydrolase activity, acting on carbon-nitrogen (but not peptide) bonds, in cyclic amides"/>
    <property type="evidence" value="ECO:0007669"/>
    <property type="project" value="TreeGrafter"/>
</dbReference>
<dbReference type="SUPFAM" id="SSF51556">
    <property type="entry name" value="Metallo-dependent hydrolases"/>
    <property type="match status" value="1"/>
</dbReference>
<dbReference type="FunFam" id="3.20.20.140:FF:000174">
    <property type="entry name" value="Dihydropyrimidinase-related protein 2"/>
    <property type="match status" value="1"/>
</dbReference>
<dbReference type="Pfam" id="PF01979">
    <property type="entry name" value="Amidohydro_1"/>
    <property type="match status" value="1"/>
</dbReference>
<evidence type="ECO:0000259" key="3">
    <source>
        <dbReference type="Pfam" id="PF01979"/>
    </source>
</evidence>
<dbReference type="InterPro" id="IPR011059">
    <property type="entry name" value="Metal-dep_hydrolase_composite"/>
</dbReference>
<proteinExistence type="inferred from homology"/>